<dbReference type="GeneID" id="100206061"/>
<dbReference type="PRINTS" id="PR00722">
    <property type="entry name" value="CHYMOTRYPSIN"/>
</dbReference>
<keyword evidence="4 7" id="KW-0378">Hydrolase</keyword>
<comment type="subcellular location">
    <subcellularLocation>
        <location evidence="1">Secreted</location>
    </subcellularLocation>
</comment>
<keyword evidence="2" id="KW-0964">Secreted</keyword>
<dbReference type="SUPFAM" id="SSF50494">
    <property type="entry name" value="Trypsin-like serine proteases"/>
    <property type="match status" value="1"/>
</dbReference>
<reference evidence="11" key="1">
    <citation type="submission" date="2025-08" db="UniProtKB">
        <authorList>
            <consortium name="RefSeq"/>
        </authorList>
    </citation>
    <scope>IDENTIFICATION</scope>
</reference>
<dbReference type="PROSITE" id="PS51257">
    <property type="entry name" value="PROKAR_LIPOPROTEIN"/>
    <property type="match status" value="1"/>
</dbReference>
<feature type="chain" id="PRO_5045824281" evidence="8">
    <location>
        <begin position="21"/>
        <end position="313"/>
    </location>
</feature>
<dbReference type="InterPro" id="IPR043504">
    <property type="entry name" value="Peptidase_S1_PA_chymotrypsin"/>
</dbReference>
<dbReference type="Pfam" id="PF00089">
    <property type="entry name" value="Trypsin"/>
    <property type="match status" value="1"/>
</dbReference>
<dbReference type="InterPro" id="IPR009003">
    <property type="entry name" value="Peptidase_S1_PA"/>
</dbReference>
<evidence type="ECO:0000313" key="10">
    <source>
        <dbReference type="Proteomes" id="UP001652625"/>
    </source>
</evidence>
<keyword evidence="8" id="KW-0732">Signal</keyword>
<keyword evidence="6" id="KW-1015">Disulfide bond</keyword>
<name>A0ABM4CQ34_HYDVU</name>
<evidence type="ECO:0000256" key="6">
    <source>
        <dbReference type="ARBA" id="ARBA00023157"/>
    </source>
</evidence>
<feature type="domain" description="Peptidase S1" evidence="9">
    <location>
        <begin position="76"/>
        <end position="312"/>
    </location>
</feature>
<feature type="signal peptide" evidence="8">
    <location>
        <begin position="1"/>
        <end position="20"/>
    </location>
</feature>
<dbReference type="InterPro" id="IPR050127">
    <property type="entry name" value="Serine_Proteases_S1"/>
</dbReference>
<dbReference type="PROSITE" id="PS50240">
    <property type="entry name" value="TRYPSIN_DOM"/>
    <property type="match status" value="1"/>
</dbReference>
<dbReference type="PANTHER" id="PTHR24264">
    <property type="entry name" value="TRYPSIN-RELATED"/>
    <property type="match status" value="1"/>
</dbReference>
<keyword evidence="5 7" id="KW-0720">Serine protease</keyword>
<evidence type="ECO:0000256" key="7">
    <source>
        <dbReference type="RuleBase" id="RU363034"/>
    </source>
</evidence>
<evidence type="ECO:0000256" key="3">
    <source>
        <dbReference type="ARBA" id="ARBA00022670"/>
    </source>
</evidence>
<evidence type="ECO:0000259" key="9">
    <source>
        <dbReference type="PROSITE" id="PS50240"/>
    </source>
</evidence>
<evidence type="ECO:0000256" key="8">
    <source>
        <dbReference type="SAM" id="SignalP"/>
    </source>
</evidence>
<dbReference type="InterPro" id="IPR033116">
    <property type="entry name" value="TRYPSIN_SER"/>
</dbReference>
<dbReference type="InterPro" id="IPR001254">
    <property type="entry name" value="Trypsin_dom"/>
</dbReference>
<organism evidence="10 11">
    <name type="scientific">Hydra vulgaris</name>
    <name type="common">Hydra</name>
    <name type="synonym">Hydra attenuata</name>
    <dbReference type="NCBI Taxonomy" id="6087"/>
    <lineage>
        <taxon>Eukaryota</taxon>
        <taxon>Metazoa</taxon>
        <taxon>Cnidaria</taxon>
        <taxon>Hydrozoa</taxon>
        <taxon>Hydroidolina</taxon>
        <taxon>Anthoathecata</taxon>
        <taxon>Aplanulata</taxon>
        <taxon>Hydridae</taxon>
        <taxon>Hydra</taxon>
    </lineage>
</organism>
<dbReference type="PROSITE" id="PS00135">
    <property type="entry name" value="TRYPSIN_SER"/>
    <property type="match status" value="1"/>
</dbReference>
<dbReference type="Proteomes" id="UP001652625">
    <property type="component" value="Chromosome 10"/>
</dbReference>
<dbReference type="PANTHER" id="PTHR24264:SF65">
    <property type="entry name" value="SRCR DOMAIN-CONTAINING PROTEIN"/>
    <property type="match status" value="1"/>
</dbReference>
<evidence type="ECO:0000256" key="2">
    <source>
        <dbReference type="ARBA" id="ARBA00022525"/>
    </source>
</evidence>
<keyword evidence="3 7" id="KW-0645">Protease</keyword>
<dbReference type="InterPro" id="IPR018114">
    <property type="entry name" value="TRYPSIN_HIS"/>
</dbReference>
<dbReference type="Gene3D" id="2.40.10.10">
    <property type="entry name" value="Trypsin-like serine proteases"/>
    <property type="match status" value="1"/>
</dbReference>
<evidence type="ECO:0000256" key="1">
    <source>
        <dbReference type="ARBA" id="ARBA00004613"/>
    </source>
</evidence>
<evidence type="ECO:0000256" key="5">
    <source>
        <dbReference type="ARBA" id="ARBA00022825"/>
    </source>
</evidence>
<evidence type="ECO:0000313" key="11">
    <source>
        <dbReference type="RefSeq" id="XP_065663954.1"/>
    </source>
</evidence>
<dbReference type="SMART" id="SM00020">
    <property type="entry name" value="Tryp_SPc"/>
    <property type="match status" value="1"/>
</dbReference>
<dbReference type="InterPro" id="IPR001314">
    <property type="entry name" value="Peptidase_S1A"/>
</dbReference>
<keyword evidence="10" id="KW-1185">Reference proteome</keyword>
<dbReference type="PROSITE" id="PS00134">
    <property type="entry name" value="TRYPSIN_HIS"/>
    <property type="match status" value="1"/>
</dbReference>
<dbReference type="CDD" id="cd00190">
    <property type="entry name" value="Tryp_SPc"/>
    <property type="match status" value="1"/>
</dbReference>
<dbReference type="Gene3D" id="1.10.10.1940">
    <property type="match status" value="1"/>
</dbReference>
<gene>
    <name evidence="11" type="primary">LOC100206061</name>
</gene>
<dbReference type="RefSeq" id="XP_065663954.1">
    <property type="nucleotide sequence ID" value="XM_065807882.1"/>
</dbReference>
<evidence type="ECO:0000256" key="4">
    <source>
        <dbReference type="ARBA" id="ARBA00022801"/>
    </source>
</evidence>
<proteinExistence type="predicted"/>
<accession>A0ABM4CQ34</accession>
<sequence>MIKTLFFFSLMAAITTTASACSDYSQQWCQANQVLCTQPSLVAFMSQYCEQTCNYCSIPGVLPVGCGKPSIQSSRVIAGITPTKGSWPWQVLLWQGGKAFCGGTLIHREWVLTAAHCIHGKEFDASQIYTRTGEHTLSVNEGTEEDIPALKIIKHRGYNPQTLDNDIALIKLSRPCRLSSYVSTACLPTIEAAPGTTCFITGWGKISHPGSMTNVLQQAKMNVVDSRTCENLNRITIPVSITKGMLCAGDGGATQISGCHGDSGGPLVCNIGGKWQVYGAVSHGSGDCRSDKTYTVFANVVYFRSWIENAMLQ</sequence>
<protein>
    <submittedName>
        <fullName evidence="11">Trypsin-3 isoform X2</fullName>
    </submittedName>
</protein>